<proteinExistence type="predicted"/>
<dbReference type="InParanoid" id="C1F8D6"/>
<gene>
    <name evidence="2" type="ordered locus">ACP_1947</name>
</gene>
<accession>C1F8D6</accession>
<dbReference type="KEGG" id="aca:ACP_1947"/>
<reference evidence="2 3" key="1">
    <citation type="journal article" date="2009" name="Appl. Environ. Microbiol.">
        <title>Three genomes from the phylum Acidobacteria provide insight into the lifestyles of these microorganisms in soils.</title>
        <authorList>
            <person name="Ward N.L."/>
            <person name="Challacombe J.F."/>
            <person name="Janssen P.H."/>
            <person name="Henrissat B."/>
            <person name="Coutinho P.M."/>
            <person name="Wu M."/>
            <person name="Xie G."/>
            <person name="Haft D.H."/>
            <person name="Sait M."/>
            <person name="Badger J."/>
            <person name="Barabote R.D."/>
            <person name="Bradley B."/>
            <person name="Brettin T.S."/>
            <person name="Brinkac L.M."/>
            <person name="Bruce D."/>
            <person name="Creasy T."/>
            <person name="Daugherty S.C."/>
            <person name="Davidsen T.M."/>
            <person name="DeBoy R.T."/>
            <person name="Detter J.C."/>
            <person name="Dodson R.J."/>
            <person name="Durkin A.S."/>
            <person name="Ganapathy A."/>
            <person name="Gwinn-Giglio M."/>
            <person name="Han C.S."/>
            <person name="Khouri H."/>
            <person name="Kiss H."/>
            <person name="Kothari S.P."/>
            <person name="Madupu R."/>
            <person name="Nelson K.E."/>
            <person name="Nelson W.C."/>
            <person name="Paulsen I."/>
            <person name="Penn K."/>
            <person name="Ren Q."/>
            <person name="Rosovitz M.J."/>
            <person name="Selengut J.D."/>
            <person name="Shrivastava S."/>
            <person name="Sullivan S.A."/>
            <person name="Tapia R."/>
            <person name="Thompson L.S."/>
            <person name="Watkins K.L."/>
            <person name="Yang Q."/>
            <person name="Yu C."/>
            <person name="Zafar N."/>
            <person name="Zhou L."/>
            <person name="Kuske C.R."/>
        </authorList>
    </citation>
    <scope>NUCLEOTIDE SEQUENCE [LARGE SCALE GENOMIC DNA]</scope>
    <source>
        <strain evidence="3">ATCC 51196 / DSM 11244 / BCRC 80197 / JCM 7670 / NBRC 15755 / NCIMB 13165 / 161</strain>
    </source>
</reference>
<dbReference type="InterPro" id="IPR029068">
    <property type="entry name" value="Glyas_Bleomycin-R_OHBP_Dase"/>
</dbReference>
<protein>
    <submittedName>
        <fullName evidence="2">VOC family protein</fullName>
    </submittedName>
</protein>
<evidence type="ECO:0000259" key="1">
    <source>
        <dbReference type="Pfam" id="PF06983"/>
    </source>
</evidence>
<dbReference type="OrthoDB" id="9795306at2"/>
<dbReference type="EMBL" id="CP001472">
    <property type="protein sequence ID" value="ACO33959.1"/>
    <property type="molecule type" value="Genomic_DNA"/>
</dbReference>
<dbReference type="HOGENOM" id="CLU_046006_17_1_0"/>
<dbReference type="AlphaFoldDB" id="C1F8D6"/>
<name>C1F8D6_ACIC5</name>
<dbReference type="SUPFAM" id="SSF54593">
    <property type="entry name" value="Glyoxalase/Bleomycin resistance protein/Dihydroxybiphenyl dioxygenase"/>
    <property type="match status" value="1"/>
</dbReference>
<dbReference type="FunCoup" id="C1F8D6">
    <property type="interactions" value="78"/>
</dbReference>
<dbReference type="InterPro" id="IPR028973">
    <property type="entry name" value="PhnB-like"/>
</dbReference>
<dbReference type="STRING" id="240015.ACP_1947"/>
<evidence type="ECO:0000313" key="2">
    <source>
        <dbReference type="EMBL" id="ACO33959.1"/>
    </source>
</evidence>
<dbReference type="Proteomes" id="UP000002207">
    <property type="component" value="Chromosome"/>
</dbReference>
<dbReference type="CDD" id="cd06588">
    <property type="entry name" value="PhnB_like"/>
    <property type="match status" value="1"/>
</dbReference>
<dbReference type="PANTHER" id="PTHR33990">
    <property type="entry name" value="PROTEIN YJDN-RELATED"/>
    <property type="match status" value="1"/>
</dbReference>
<dbReference type="RefSeq" id="WP_015897058.1">
    <property type="nucleotide sequence ID" value="NC_012483.1"/>
</dbReference>
<organism evidence="2 3">
    <name type="scientific">Acidobacterium capsulatum (strain ATCC 51196 / DSM 11244 / BCRC 80197 / JCM 7670 / NBRC 15755 / NCIMB 13165 / 161)</name>
    <dbReference type="NCBI Taxonomy" id="240015"/>
    <lineage>
        <taxon>Bacteria</taxon>
        <taxon>Pseudomonadati</taxon>
        <taxon>Acidobacteriota</taxon>
        <taxon>Terriglobia</taxon>
        <taxon>Terriglobales</taxon>
        <taxon>Acidobacteriaceae</taxon>
        <taxon>Acidobacterium</taxon>
    </lineage>
</organism>
<keyword evidence="3" id="KW-1185">Reference proteome</keyword>
<sequence>MEFAPYVHFSGNCAEALAFYVKVLNGKIAFTHTYGDSPMASMVPADYAGKIMHATFDFEGGRLYACDAPPDRQGKIQGITLSIGAKDAAEAEKIFNALSQGGNVTMPFQQTFWSAGFGMFNDRFGVAWMVNTEQAA</sequence>
<evidence type="ECO:0000313" key="3">
    <source>
        <dbReference type="Proteomes" id="UP000002207"/>
    </source>
</evidence>
<dbReference type="eggNOG" id="COG2764">
    <property type="taxonomic scope" value="Bacteria"/>
</dbReference>
<dbReference type="Pfam" id="PF06983">
    <property type="entry name" value="3-dmu-9_3-mt"/>
    <property type="match status" value="1"/>
</dbReference>
<dbReference type="Gene3D" id="3.10.180.10">
    <property type="entry name" value="2,3-Dihydroxybiphenyl 1,2-Dioxygenase, domain 1"/>
    <property type="match status" value="1"/>
</dbReference>
<feature type="domain" description="PhnB-like" evidence="1">
    <location>
        <begin position="3"/>
        <end position="130"/>
    </location>
</feature>
<dbReference type="PANTHER" id="PTHR33990:SF1">
    <property type="entry name" value="PROTEIN YJDN"/>
    <property type="match status" value="1"/>
</dbReference>